<keyword evidence="2" id="KW-1185">Reference proteome</keyword>
<organism evidence="1 2">
    <name type="scientific">Trichonephila clavata</name>
    <name type="common">Joro spider</name>
    <name type="synonym">Nephila clavata</name>
    <dbReference type="NCBI Taxonomy" id="2740835"/>
    <lineage>
        <taxon>Eukaryota</taxon>
        <taxon>Metazoa</taxon>
        <taxon>Ecdysozoa</taxon>
        <taxon>Arthropoda</taxon>
        <taxon>Chelicerata</taxon>
        <taxon>Arachnida</taxon>
        <taxon>Araneae</taxon>
        <taxon>Araneomorphae</taxon>
        <taxon>Entelegynae</taxon>
        <taxon>Araneoidea</taxon>
        <taxon>Nephilidae</taxon>
        <taxon>Trichonephila</taxon>
    </lineage>
</organism>
<name>A0A8X6LU74_TRICU</name>
<dbReference type="AlphaFoldDB" id="A0A8X6LU74"/>
<reference evidence="1" key="1">
    <citation type="submission" date="2020-07" db="EMBL/GenBank/DDBJ databases">
        <title>Multicomponent nature underlies the extraordinary mechanical properties of spider dragline silk.</title>
        <authorList>
            <person name="Kono N."/>
            <person name="Nakamura H."/>
            <person name="Mori M."/>
            <person name="Yoshida Y."/>
            <person name="Ohtoshi R."/>
            <person name="Malay A.D."/>
            <person name="Moran D.A.P."/>
            <person name="Tomita M."/>
            <person name="Numata K."/>
            <person name="Arakawa K."/>
        </authorList>
    </citation>
    <scope>NUCLEOTIDE SEQUENCE</scope>
</reference>
<gene>
    <name evidence="1" type="ORF">TNCT_32451</name>
</gene>
<evidence type="ECO:0000313" key="1">
    <source>
        <dbReference type="EMBL" id="GFR23126.1"/>
    </source>
</evidence>
<comment type="caution">
    <text evidence="1">The sequence shown here is derived from an EMBL/GenBank/DDBJ whole genome shotgun (WGS) entry which is preliminary data.</text>
</comment>
<accession>A0A8X6LU74</accession>
<proteinExistence type="predicted"/>
<evidence type="ECO:0000313" key="2">
    <source>
        <dbReference type="Proteomes" id="UP000887116"/>
    </source>
</evidence>
<dbReference type="EMBL" id="BMAO01008405">
    <property type="protein sequence ID" value="GFR23126.1"/>
    <property type="molecule type" value="Genomic_DNA"/>
</dbReference>
<sequence>MFKLLIAAKNFTNRFYCVSKCIGKESFQSNFNLHNSCFTSFAFVTTGEKRPNGSKILAVAEKTDLFVIVQESETSSMEDTENDKVSFRGLHKSPKALVSSGIVRETSASETSKLESNAVGGPFMQLHASSTEEGYKFLFKLFC</sequence>
<protein>
    <submittedName>
        <fullName evidence="1">Uncharacterized protein</fullName>
    </submittedName>
</protein>
<dbReference type="Proteomes" id="UP000887116">
    <property type="component" value="Unassembled WGS sequence"/>
</dbReference>